<evidence type="ECO:0000313" key="1">
    <source>
        <dbReference type="EMBL" id="CAB4161155.1"/>
    </source>
</evidence>
<name>A0A6J5NVN5_9CAUD</name>
<dbReference type="EMBL" id="LR796706">
    <property type="protein sequence ID" value="CAB4161155.1"/>
    <property type="molecule type" value="Genomic_DNA"/>
</dbReference>
<gene>
    <name evidence="1" type="ORF">UFOVP728_32</name>
</gene>
<organism evidence="1">
    <name type="scientific">uncultured Caudovirales phage</name>
    <dbReference type="NCBI Taxonomy" id="2100421"/>
    <lineage>
        <taxon>Viruses</taxon>
        <taxon>Duplodnaviria</taxon>
        <taxon>Heunggongvirae</taxon>
        <taxon>Uroviricota</taxon>
        <taxon>Caudoviricetes</taxon>
        <taxon>Peduoviridae</taxon>
        <taxon>Maltschvirus</taxon>
        <taxon>Maltschvirus maltsch</taxon>
    </lineage>
</organism>
<sequence length="69" mass="7624">MNKQSQIIKTINNLDINAEAEEDFFGVTVGFYCPMGRQQMLATFHGDAEPERVAIVCQAIRGAIDTGTF</sequence>
<protein>
    <submittedName>
        <fullName evidence="1">Uncharacterized protein</fullName>
    </submittedName>
</protein>
<reference evidence="1" key="1">
    <citation type="submission" date="2020-04" db="EMBL/GenBank/DDBJ databases">
        <authorList>
            <person name="Chiriac C."/>
            <person name="Salcher M."/>
            <person name="Ghai R."/>
            <person name="Kavagutti S V."/>
        </authorList>
    </citation>
    <scope>NUCLEOTIDE SEQUENCE</scope>
</reference>
<accession>A0A6J5NVN5</accession>
<proteinExistence type="predicted"/>